<dbReference type="Proteomes" id="UP000522720">
    <property type="component" value="Unassembled WGS sequence"/>
</dbReference>
<evidence type="ECO:0000256" key="4">
    <source>
        <dbReference type="ARBA" id="ARBA00022989"/>
    </source>
</evidence>
<evidence type="ECO:0000313" key="8">
    <source>
        <dbReference type="EMBL" id="NKZ20518.1"/>
    </source>
</evidence>
<keyword evidence="9" id="KW-1185">Reference proteome</keyword>
<name>A0A7X6MZY8_9STRE</name>
<evidence type="ECO:0000256" key="2">
    <source>
        <dbReference type="ARBA" id="ARBA00022475"/>
    </source>
</evidence>
<comment type="subcellular location">
    <subcellularLocation>
        <location evidence="1">Cell membrane</location>
        <topology evidence="1">Single-pass membrane protein</topology>
    </subcellularLocation>
</comment>
<dbReference type="GO" id="GO:0005886">
    <property type="term" value="C:plasma membrane"/>
    <property type="evidence" value="ECO:0007669"/>
    <property type="project" value="UniProtKB-SubCell"/>
</dbReference>
<dbReference type="InterPro" id="IPR052027">
    <property type="entry name" value="PspC"/>
</dbReference>
<dbReference type="InterPro" id="IPR007168">
    <property type="entry name" value="Phageshock_PspC_N"/>
</dbReference>
<proteinExistence type="predicted"/>
<evidence type="ECO:0000256" key="6">
    <source>
        <dbReference type="SAM" id="Phobius"/>
    </source>
</evidence>
<comment type="caution">
    <text evidence="8">The sequence shown here is derived from an EMBL/GenBank/DDBJ whole genome shotgun (WGS) entry which is preliminary data.</text>
</comment>
<evidence type="ECO:0000256" key="5">
    <source>
        <dbReference type="ARBA" id="ARBA00023136"/>
    </source>
</evidence>
<organism evidence="8 9">
    <name type="scientific">Streptococcus ovuberis</name>
    <dbReference type="NCBI Taxonomy" id="1936207"/>
    <lineage>
        <taxon>Bacteria</taxon>
        <taxon>Bacillati</taxon>
        <taxon>Bacillota</taxon>
        <taxon>Bacilli</taxon>
        <taxon>Lactobacillales</taxon>
        <taxon>Streptococcaceae</taxon>
        <taxon>Streptococcus</taxon>
    </lineage>
</organism>
<dbReference type="AlphaFoldDB" id="A0A7X6MZY8"/>
<dbReference type="PANTHER" id="PTHR33885">
    <property type="entry name" value="PHAGE SHOCK PROTEIN C"/>
    <property type="match status" value="1"/>
</dbReference>
<accession>A0A7X6MZY8</accession>
<sequence>MNKKLVVSRTDRRFLGVCGGLAEYFGMKSENVRLGFIIGAFFGGTAIGIYIVLAIIMAE</sequence>
<protein>
    <submittedName>
        <fullName evidence="8">PspC domain-containing protein</fullName>
    </submittedName>
</protein>
<dbReference type="Pfam" id="PF04024">
    <property type="entry name" value="PspC"/>
    <property type="match status" value="1"/>
</dbReference>
<dbReference type="EMBL" id="JAAXPR010000010">
    <property type="protein sequence ID" value="NKZ20518.1"/>
    <property type="molecule type" value="Genomic_DNA"/>
</dbReference>
<evidence type="ECO:0000256" key="3">
    <source>
        <dbReference type="ARBA" id="ARBA00022692"/>
    </source>
</evidence>
<keyword evidence="5 6" id="KW-0472">Membrane</keyword>
<evidence type="ECO:0000313" key="9">
    <source>
        <dbReference type="Proteomes" id="UP000522720"/>
    </source>
</evidence>
<evidence type="ECO:0000259" key="7">
    <source>
        <dbReference type="Pfam" id="PF04024"/>
    </source>
</evidence>
<feature type="transmembrane region" description="Helical" evidence="6">
    <location>
        <begin position="34"/>
        <end position="58"/>
    </location>
</feature>
<evidence type="ECO:0000256" key="1">
    <source>
        <dbReference type="ARBA" id="ARBA00004162"/>
    </source>
</evidence>
<dbReference type="PANTHER" id="PTHR33885:SF3">
    <property type="entry name" value="PHAGE SHOCK PROTEIN C"/>
    <property type="match status" value="1"/>
</dbReference>
<keyword evidence="3 6" id="KW-0812">Transmembrane</keyword>
<gene>
    <name evidence="8" type="ORF">HF992_06640</name>
</gene>
<keyword evidence="4 6" id="KW-1133">Transmembrane helix</keyword>
<feature type="domain" description="Phage shock protein PspC N-terminal" evidence="7">
    <location>
        <begin position="3"/>
        <end position="58"/>
    </location>
</feature>
<reference evidence="8 9" key="1">
    <citation type="submission" date="2020-04" db="EMBL/GenBank/DDBJ databases">
        <title>MicrobeNet Type strains.</title>
        <authorList>
            <person name="Nicholson A.C."/>
        </authorList>
    </citation>
    <scope>NUCLEOTIDE SEQUENCE [LARGE SCALE GENOMIC DNA]</scope>
    <source>
        <strain evidence="8 9">CCUG 69612</strain>
    </source>
</reference>
<dbReference type="RefSeq" id="WP_168549271.1">
    <property type="nucleotide sequence ID" value="NZ_JAAXPR010000010.1"/>
</dbReference>
<keyword evidence="2" id="KW-1003">Cell membrane</keyword>